<dbReference type="Gene3D" id="1.20.1070.10">
    <property type="entry name" value="Rhodopsin 7-helix transmembrane proteins"/>
    <property type="match status" value="1"/>
</dbReference>
<evidence type="ECO:0000259" key="6">
    <source>
        <dbReference type="PROSITE" id="PS50262"/>
    </source>
</evidence>
<keyword evidence="8" id="KW-1185">Reference proteome</keyword>
<dbReference type="Proteomes" id="UP001519460">
    <property type="component" value="Unassembled WGS sequence"/>
</dbReference>
<dbReference type="InterPro" id="IPR017452">
    <property type="entry name" value="GPCR_Rhodpsn_7TM"/>
</dbReference>
<keyword evidence="4 5" id="KW-0472">Membrane</keyword>
<comment type="subcellular location">
    <subcellularLocation>
        <location evidence="1">Membrane</location>
    </subcellularLocation>
</comment>
<sequence>MRTNTTEFIFQQTFAPLSRRAEWSVLSLASYLPVTRREQTTLKERGARAGIEAENSTCDARRKPHRMVTQIKDIPDIRGSVWDMECPEDVTVVSASLSTVGPMAYVGLKSGDLSPGSSASSSSSSLISMTLCEVVNATDGAGSSTWDTASPLSPLGDIAVASYLILADILAVCFNLTVIVISIRHRKSLNHSDAFVALLATSDLGHPLLGYPMVISASLNHGWNFGHL</sequence>
<evidence type="ECO:0000313" key="7">
    <source>
        <dbReference type="EMBL" id="KAK7494084.1"/>
    </source>
</evidence>
<organism evidence="7 8">
    <name type="scientific">Batillaria attramentaria</name>
    <dbReference type="NCBI Taxonomy" id="370345"/>
    <lineage>
        <taxon>Eukaryota</taxon>
        <taxon>Metazoa</taxon>
        <taxon>Spiralia</taxon>
        <taxon>Lophotrochozoa</taxon>
        <taxon>Mollusca</taxon>
        <taxon>Gastropoda</taxon>
        <taxon>Caenogastropoda</taxon>
        <taxon>Sorbeoconcha</taxon>
        <taxon>Cerithioidea</taxon>
        <taxon>Batillariidae</taxon>
        <taxon>Batillaria</taxon>
    </lineage>
</organism>
<gene>
    <name evidence="7" type="ORF">BaRGS_00014742</name>
</gene>
<dbReference type="PROSITE" id="PS50262">
    <property type="entry name" value="G_PROTEIN_RECEP_F1_2"/>
    <property type="match status" value="1"/>
</dbReference>
<keyword evidence="3 5" id="KW-1133">Transmembrane helix</keyword>
<evidence type="ECO:0000256" key="1">
    <source>
        <dbReference type="ARBA" id="ARBA00004370"/>
    </source>
</evidence>
<dbReference type="GO" id="GO:0016020">
    <property type="term" value="C:membrane"/>
    <property type="evidence" value="ECO:0007669"/>
    <property type="project" value="UniProtKB-SubCell"/>
</dbReference>
<feature type="domain" description="G-protein coupled receptors family 1 profile" evidence="6">
    <location>
        <begin position="174"/>
        <end position="228"/>
    </location>
</feature>
<keyword evidence="2 5" id="KW-0812">Transmembrane</keyword>
<comment type="caution">
    <text evidence="7">The sequence shown here is derived from an EMBL/GenBank/DDBJ whole genome shotgun (WGS) entry which is preliminary data.</text>
</comment>
<feature type="transmembrane region" description="Helical" evidence="5">
    <location>
        <begin position="160"/>
        <end position="183"/>
    </location>
</feature>
<feature type="non-terminal residue" evidence="7">
    <location>
        <position position="228"/>
    </location>
</feature>
<accession>A0ABD0L3G2</accession>
<dbReference type="SUPFAM" id="SSF81321">
    <property type="entry name" value="Family A G protein-coupled receptor-like"/>
    <property type="match status" value="1"/>
</dbReference>
<dbReference type="EMBL" id="JACVVK020000087">
    <property type="protein sequence ID" value="KAK7494084.1"/>
    <property type="molecule type" value="Genomic_DNA"/>
</dbReference>
<protein>
    <recommendedName>
        <fullName evidence="6">G-protein coupled receptors family 1 profile domain-containing protein</fullName>
    </recommendedName>
</protein>
<evidence type="ECO:0000256" key="4">
    <source>
        <dbReference type="ARBA" id="ARBA00023136"/>
    </source>
</evidence>
<name>A0ABD0L3G2_9CAEN</name>
<reference evidence="7 8" key="1">
    <citation type="journal article" date="2023" name="Sci. Data">
        <title>Genome assembly of the Korean intertidal mud-creeper Batillaria attramentaria.</title>
        <authorList>
            <person name="Patra A.K."/>
            <person name="Ho P.T."/>
            <person name="Jun S."/>
            <person name="Lee S.J."/>
            <person name="Kim Y."/>
            <person name="Won Y.J."/>
        </authorList>
    </citation>
    <scope>NUCLEOTIDE SEQUENCE [LARGE SCALE GENOMIC DNA]</scope>
    <source>
        <strain evidence="7">Wonlab-2016</strain>
    </source>
</reference>
<dbReference type="AlphaFoldDB" id="A0ABD0L3G2"/>
<evidence type="ECO:0000256" key="3">
    <source>
        <dbReference type="ARBA" id="ARBA00022989"/>
    </source>
</evidence>
<evidence type="ECO:0000256" key="5">
    <source>
        <dbReference type="SAM" id="Phobius"/>
    </source>
</evidence>
<proteinExistence type="predicted"/>
<evidence type="ECO:0000256" key="2">
    <source>
        <dbReference type="ARBA" id="ARBA00022692"/>
    </source>
</evidence>
<evidence type="ECO:0000313" key="8">
    <source>
        <dbReference type="Proteomes" id="UP001519460"/>
    </source>
</evidence>